<reference evidence="19 20" key="1">
    <citation type="submission" date="2016-11" db="EMBL/GenBank/DDBJ databases">
        <title>Comparative genomics of Acidibacillus ferroxidans species.</title>
        <authorList>
            <person name="Oliveira G."/>
            <person name="Nunes G."/>
            <person name="Oliveira R."/>
            <person name="Araujo F."/>
            <person name="Salim A."/>
            <person name="Scholte L."/>
            <person name="Morais D."/>
            <person name="Nancucheo I."/>
            <person name="Johnson D.B."/>
            <person name="Grail B."/>
            <person name="Bittencourt J."/>
            <person name="Valadares R."/>
        </authorList>
    </citation>
    <scope>NUCLEOTIDE SEQUENCE [LARGE SCALE GENOMIC DNA]</scope>
    <source>
        <strain evidence="19 20">Y002</strain>
    </source>
</reference>
<evidence type="ECO:0000259" key="18">
    <source>
        <dbReference type="Pfam" id="PF01746"/>
    </source>
</evidence>
<sequence length="250" mass="28553">MKVDVLTLFPEMIQGAIDASMMKRAREQGLVDIRLVNFREFSTDRHRTVDDYPFGGGAGMVLKPDPVFAAVDALRQGEQSKPRIVLLTPQGERFSQEKAYEFAHESWMILICGHYEGYDERIREHLATDEISIGDYVLTSGELAAMVVMDAVVRLIPGVLGNQESAKSDSFADGLLEFPQYTRPREFRGWSVPEILVSGNHLEIAKWRRWQSLYRTWQRRPDLLAKAHLTDADIELIKDWTRDADLASRL</sequence>
<evidence type="ECO:0000256" key="15">
    <source>
        <dbReference type="HAMAP-Rule" id="MF_00605"/>
    </source>
</evidence>
<keyword evidence="10 15" id="KW-0949">S-adenosyl-L-methionine</keyword>
<dbReference type="FunFam" id="1.10.1270.20:FF:000001">
    <property type="entry name" value="tRNA (guanine-N(1)-)-methyltransferase"/>
    <property type="match status" value="1"/>
</dbReference>
<evidence type="ECO:0000313" key="20">
    <source>
        <dbReference type="Proteomes" id="UP000245380"/>
    </source>
</evidence>
<dbReference type="CDD" id="cd18080">
    <property type="entry name" value="TrmD-like"/>
    <property type="match status" value="1"/>
</dbReference>
<evidence type="ECO:0000256" key="11">
    <source>
        <dbReference type="ARBA" id="ARBA00022694"/>
    </source>
</evidence>
<dbReference type="GO" id="GO:0052906">
    <property type="term" value="F:tRNA (guanine(37)-N1)-methyltransferase activity"/>
    <property type="evidence" value="ECO:0007669"/>
    <property type="project" value="UniProtKB-UniRule"/>
</dbReference>
<dbReference type="GO" id="GO:0005829">
    <property type="term" value="C:cytosol"/>
    <property type="evidence" value="ECO:0007669"/>
    <property type="project" value="TreeGrafter"/>
</dbReference>
<dbReference type="NCBIfam" id="NF000648">
    <property type="entry name" value="PRK00026.1"/>
    <property type="match status" value="1"/>
</dbReference>
<organism evidence="19 20">
    <name type="scientific">Sulfoacidibacillus thermotolerans</name>
    <name type="common">Acidibacillus sulfuroxidans</name>
    <dbReference type="NCBI Taxonomy" id="1765684"/>
    <lineage>
        <taxon>Bacteria</taxon>
        <taxon>Bacillati</taxon>
        <taxon>Bacillota</taxon>
        <taxon>Bacilli</taxon>
        <taxon>Bacillales</taxon>
        <taxon>Alicyclobacillaceae</taxon>
        <taxon>Sulfoacidibacillus</taxon>
    </lineage>
</organism>
<dbReference type="SUPFAM" id="SSF75217">
    <property type="entry name" value="alpha/beta knot"/>
    <property type="match status" value="1"/>
</dbReference>
<dbReference type="InterPro" id="IPR002649">
    <property type="entry name" value="tRNA_m1G_MeTrfase_TrmD"/>
</dbReference>
<dbReference type="EMBL" id="MPDK01000014">
    <property type="protein sequence ID" value="PWI57360.1"/>
    <property type="molecule type" value="Genomic_DNA"/>
</dbReference>
<evidence type="ECO:0000256" key="7">
    <source>
        <dbReference type="ARBA" id="ARBA00022490"/>
    </source>
</evidence>
<evidence type="ECO:0000256" key="17">
    <source>
        <dbReference type="RuleBase" id="RU003464"/>
    </source>
</evidence>
<dbReference type="AlphaFoldDB" id="A0A2U3D7U6"/>
<dbReference type="HAMAP" id="MF_00605">
    <property type="entry name" value="TrmD"/>
    <property type="match status" value="1"/>
</dbReference>
<dbReference type="Gene3D" id="3.40.1280.10">
    <property type="match status" value="1"/>
</dbReference>
<dbReference type="GO" id="GO:0002939">
    <property type="term" value="P:tRNA N1-guanine methylation"/>
    <property type="evidence" value="ECO:0007669"/>
    <property type="project" value="TreeGrafter"/>
</dbReference>
<comment type="caution">
    <text evidence="19">The sequence shown here is derived from an EMBL/GenBank/DDBJ whole genome shotgun (WGS) entry which is preliminary data.</text>
</comment>
<feature type="binding site" evidence="15 16">
    <location>
        <position position="113"/>
    </location>
    <ligand>
        <name>S-adenosyl-L-methionine</name>
        <dbReference type="ChEBI" id="CHEBI:59789"/>
    </ligand>
</feature>
<keyword evidence="9 15" id="KW-0808">Transferase</keyword>
<dbReference type="EC" id="2.1.1.228" evidence="5 15"/>
<feature type="domain" description="tRNA methyltransferase TRMD/TRM10-type" evidence="18">
    <location>
        <begin position="1"/>
        <end position="225"/>
    </location>
</feature>
<evidence type="ECO:0000256" key="4">
    <source>
        <dbReference type="ARBA" id="ARBA00011738"/>
    </source>
</evidence>
<dbReference type="InterPro" id="IPR016009">
    <property type="entry name" value="tRNA_MeTrfase_TRMD/TRM10"/>
</dbReference>
<comment type="subunit">
    <text evidence="4 15 17">Homodimer.</text>
</comment>
<dbReference type="PIRSF" id="PIRSF000386">
    <property type="entry name" value="tRNA_mtase"/>
    <property type="match status" value="1"/>
</dbReference>
<dbReference type="NCBIfam" id="TIGR00088">
    <property type="entry name" value="trmD"/>
    <property type="match status" value="1"/>
</dbReference>
<evidence type="ECO:0000256" key="10">
    <source>
        <dbReference type="ARBA" id="ARBA00022691"/>
    </source>
</evidence>
<evidence type="ECO:0000256" key="2">
    <source>
        <dbReference type="ARBA" id="ARBA00004496"/>
    </source>
</evidence>
<protein>
    <recommendedName>
        <fullName evidence="6 15">tRNA (guanine-N(1)-)-methyltransferase</fullName>
        <ecNumber evidence="5 15">2.1.1.228</ecNumber>
    </recommendedName>
    <alternativeName>
        <fullName evidence="12 15">M1G-methyltransferase</fullName>
    </alternativeName>
    <alternativeName>
        <fullName evidence="13 15">tRNA [GM37] methyltransferase</fullName>
    </alternativeName>
</protein>
<dbReference type="PANTHER" id="PTHR46417">
    <property type="entry name" value="TRNA (GUANINE-N(1)-)-METHYLTRANSFERASE"/>
    <property type="match status" value="1"/>
</dbReference>
<evidence type="ECO:0000256" key="12">
    <source>
        <dbReference type="ARBA" id="ARBA00029736"/>
    </source>
</evidence>
<keyword evidence="8 15" id="KW-0489">Methyltransferase</keyword>
<evidence type="ECO:0000256" key="1">
    <source>
        <dbReference type="ARBA" id="ARBA00002634"/>
    </source>
</evidence>
<dbReference type="Pfam" id="PF01746">
    <property type="entry name" value="tRNA_m1G_MT"/>
    <property type="match status" value="1"/>
</dbReference>
<feature type="binding site" evidence="15 16">
    <location>
        <begin position="133"/>
        <end position="138"/>
    </location>
    <ligand>
        <name>S-adenosyl-L-methionine</name>
        <dbReference type="ChEBI" id="CHEBI:59789"/>
    </ligand>
</feature>
<name>A0A2U3D7U6_SULT2</name>
<dbReference type="FunFam" id="3.40.1280.10:FF:000001">
    <property type="entry name" value="tRNA (guanine-N(1)-)-methyltransferase"/>
    <property type="match status" value="1"/>
</dbReference>
<dbReference type="InterPro" id="IPR023148">
    <property type="entry name" value="tRNA_m1G_MeTrfase_C_sf"/>
</dbReference>
<accession>A0A2U3D7U6</accession>
<evidence type="ECO:0000256" key="14">
    <source>
        <dbReference type="ARBA" id="ARBA00047783"/>
    </source>
</evidence>
<dbReference type="InterPro" id="IPR029026">
    <property type="entry name" value="tRNA_m1G_MTases_N"/>
</dbReference>
<gene>
    <name evidence="15" type="primary">trmD</name>
    <name evidence="19" type="ORF">BM613_09210</name>
</gene>
<proteinExistence type="inferred from homology"/>
<comment type="similarity">
    <text evidence="3 15 17">Belongs to the RNA methyltransferase TrmD family.</text>
</comment>
<keyword evidence="20" id="KW-1185">Reference proteome</keyword>
<comment type="subcellular location">
    <subcellularLocation>
        <location evidence="2 15 17">Cytoplasm</location>
    </subcellularLocation>
</comment>
<dbReference type="OrthoDB" id="9807416at2"/>
<evidence type="ECO:0000256" key="6">
    <source>
        <dbReference type="ARBA" id="ARBA00014679"/>
    </source>
</evidence>
<dbReference type="PANTHER" id="PTHR46417:SF1">
    <property type="entry name" value="TRNA (GUANINE-N(1)-)-METHYLTRANSFERASE"/>
    <property type="match status" value="1"/>
</dbReference>
<keyword evidence="7 15" id="KW-0963">Cytoplasm</keyword>
<evidence type="ECO:0000256" key="5">
    <source>
        <dbReference type="ARBA" id="ARBA00012807"/>
    </source>
</evidence>
<evidence type="ECO:0000256" key="16">
    <source>
        <dbReference type="PIRSR" id="PIRSR000386-1"/>
    </source>
</evidence>
<dbReference type="InterPro" id="IPR029028">
    <property type="entry name" value="Alpha/beta_knot_MTases"/>
</dbReference>
<evidence type="ECO:0000313" key="19">
    <source>
        <dbReference type="EMBL" id="PWI57360.1"/>
    </source>
</evidence>
<keyword evidence="11 15" id="KW-0819">tRNA processing</keyword>
<dbReference type="RefSeq" id="WP_109430896.1">
    <property type="nucleotide sequence ID" value="NZ_MPDK01000014.1"/>
</dbReference>
<comment type="catalytic activity">
    <reaction evidence="14 15 17">
        <text>guanosine(37) in tRNA + S-adenosyl-L-methionine = N(1)-methylguanosine(37) in tRNA + S-adenosyl-L-homocysteine + H(+)</text>
        <dbReference type="Rhea" id="RHEA:36899"/>
        <dbReference type="Rhea" id="RHEA-COMP:10145"/>
        <dbReference type="Rhea" id="RHEA-COMP:10147"/>
        <dbReference type="ChEBI" id="CHEBI:15378"/>
        <dbReference type="ChEBI" id="CHEBI:57856"/>
        <dbReference type="ChEBI" id="CHEBI:59789"/>
        <dbReference type="ChEBI" id="CHEBI:73542"/>
        <dbReference type="ChEBI" id="CHEBI:74269"/>
        <dbReference type="EC" id="2.1.1.228"/>
    </reaction>
</comment>
<evidence type="ECO:0000256" key="3">
    <source>
        <dbReference type="ARBA" id="ARBA00007630"/>
    </source>
</evidence>
<evidence type="ECO:0000256" key="9">
    <source>
        <dbReference type="ARBA" id="ARBA00022679"/>
    </source>
</evidence>
<evidence type="ECO:0000256" key="8">
    <source>
        <dbReference type="ARBA" id="ARBA00022603"/>
    </source>
</evidence>
<dbReference type="Proteomes" id="UP000245380">
    <property type="component" value="Unassembled WGS sequence"/>
</dbReference>
<dbReference type="Gene3D" id="1.10.1270.20">
    <property type="entry name" value="tRNA(m1g37)methyltransferase, domain 2"/>
    <property type="match status" value="1"/>
</dbReference>
<comment type="function">
    <text evidence="1 15 17">Specifically methylates guanosine-37 in various tRNAs.</text>
</comment>
<evidence type="ECO:0000256" key="13">
    <source>
        <dbReference type="ARBA" id="ARBA00033392"/>
    </source>
</evidence>